<dbReference type="EMBL" id="JACDTQ010003868">
    <property type="protein sequence ID" value="KAF5912116.1"/>
    <property type="molecule type" value="Genomic_DNA"/>
</dbReference>
<dbReference type="SUPFAM" id="SSF53383">
    <property type="entry name" value="PLP-dependent transferases"/>
    <property type="match status" value="1"/>
</dbReference>
<feature type="transmembrane region" description="Helical" evidence="1">
    <location>
        <begin position="36"/>
        <end position="53"/>
    </location>
</feature>
<keyword evidence="1" id="KW-0812">Transmembrane</keyword>
<dbReference type="AlphaFoldDB" id="A0A7J7E9R7"/>
<evidence type="ECO:0000256" key="1">
    <source>
        <dbReference type="SAM" id="Phobius"/>
    </source>
</evidence>
<keyword evidence="1" id="KW-0472">Membrane</keyword>
<dbReference type="InterPro" id="IPR015421">
    <property type="entry name" value="PyrdxlP-dep_Trfase_major"/>
</dbReference>
<dbReference type="Proteomes" id="UP000551758">
    <property type="component" value="Unassembled WGS sequence"/>
</dbReference>
<evidence type="ECO:0000313" key="3">
    <source>
        <dbReference type="Proteomes" id="UP000551758"/>
    </source>
</evidence>
<keyword evidence="1" id="KW-1133">Transmembrane helix</keyword>
<keyword evidence="3" id="KW-1185">Reference proteome</keyword>
<evidence type="ECO:0000313" key="2">
    <source>
        <dbReference type="EMBL" id="KAF5912116.1"/>
    </source>
</evidence>
<dbReference type="InterPro" id="IPR015424">
    <property type="entry name" value="PyrdxlP-dep_Trfase"/>
</dbReference>
<organism evidence="2 3">
    <name type="scientific">Diceros bicornis minor</name>
    <name type="common">South-central black rhinoceros</name>
    <dbReference type="NCBI Taxonomy" id="77932"/>
    <lineage>
        <taxon>Eukaryota</taxon>
        <taxon>Metazoa</taxon>
        <taxon>Chordata</taxon>
        <taxon>Craniata</taxon>
        <taxon>Vertebrata</taxon>
        <taxon>Euteleostomi</taxon>
        <taxon>Mammalia</taxon>
        <taxon>Eutheria</taxon>
        <taxon>Laurasiatheria</taxon>
        <taxon>Perissodactyla</taxon>
        <taxon>Rhinocerotidae</taxon>
        <taxon>Diceros</taxon>
    </lineage>
</organism>
<name>A0A7J7E9R7_DICBM</name>
<gene>
    <name evidence="2" type="ORF">HPG69_003390</name>
</gene>
<accession>A0A7J7E9R7</accession>
<dbReference type="Gene3D" id="3.40.640.10">
    <property type="entry name" value="Type I PLP-dependent aspartate aminotransferase-like (Major domain)"/>
    <property type="match status" value="1"/>
</dbReference>
<reference evidence="2 3" key="1">
    <citation type="journal article" date="2020" name="Mol. Biol. Evol.">
        <title>Interspecific Gene Flow and the Evolution of Specialization in Black and White Rhinoceros.</title>
        <authorList>
            <person name="Moodley Y."/>
            <person name="Westbury M.V."/>
            <person name="Russo I.M."/>
            <person name="Gopalakrishnan S."/>
            <person name="Rakotoarivelo A."/>
            <person name="Olsen R.A."/>
            <person name="Prost S."/>
            <person name="Tunstall T."/>
            <person name="Ryder O.A."/>
            <person name="Dalen L."/>
            <person name="Bruford M.W."/>
        </authorList>
    </citation>
    <scope>NUCLEOTIDE SEQUENCE [LARGE SCALE GENOMIC DNA]</scope>
    <source>
        <strain evidence="2">SBR-YM</strain>
        <tissue evidence="2">Skin</tissue>
    </source>
</reference>
<protein>
    <submittedName>
        <fullName evidence="2">Uncharacterized protein</fullName>
    </submittedName>
</protein>
<comment type="caution">
    <text evidence="2">The sequence shown here is derived from an EMBL/GenBank/DDBJ whole genome shotgun (WGS) entry which is preliminary data.</text>
</comment>
<feature type="transmembrane region" description="Helical" evidence="1">
    <location>
        <begin position="59"/>
        <end position="78"/>
    </location>
</feature>
<sequence>MNCTEEIREQSLLWREVSQFLTYYGTAPSHLDPDSLVVLNGCCSVFSVLAMVLHDPDEAFLVLSPFCGGLVFSSLLYVKADLTLAHLDSETTDLNTCPVQLMS</sequence>
<proteinExistence type="predicted"/>